<feature type="transmembrane region" description="Helical" evidence="6">
    <location>
        <begin position="230"/>
        <end position="250"/>
    </location>
</feature>
<evidence type="ECO:0000256" key="2">
    <source>
        <dbReference type="ARBA" id="ARBA00022475"/>
    </source>
</evidence>
<proteinExistence type="predicted"/>
<feature type="transmembrane region" description="Helical" evidence="6">
    <location>
        <begin position="202"/>
        <end position="224"/>
    </location>
</feature>
<comment type="caution">
    <text evidence="8">The sequence shown here is derived from an EMBL/GenBank/DDBJ whole genome shotgun (WGS) entry which is preliminary data.</text>
</comment>
<evidence type="ECO:0000256" key="1">
    <source>
        <dbReference type="ARBA" id="ARBA00004651"/>
    </source>
</evidence>
<feature type="transmembrane region" description="Helical" evidence="6">
    <location>
        <begin position="156"/>
        <end position="181"/>
    </location>
</feature>
<name>Z9JLA3_9GAMM</name>
<dbReference type="eggNOG" id="COG0577">
    <property type="taxonomic scope" value="Bacteria"/>
</dbReference>
<reference evidence="8 9" key="1">
    <citation type="journal article" date="2014" name="Genome Announc.">
        <title>Draft Genome Sequence of Xylella fastidiosa Pear Leaf Scorch Strain in Taiwan.</title>
        <authorList>
            <person name="Su C.C."/>
            <person name="Deng W.L."/>
            <person name="Jan F.J."/>
            <person name="Chang C.J."/>
            <person name="Huang H."/>
            <person name="Chen J."/>
        </authorList>
    </citation>
    <scope>NUCLEOTIDE SEQUENCE [LARGE SCALE GENOMIC DNA]</scope>
    <source>
        <strain evidence="8 9">PLS229</strain>
    </source>
</reference>
<evidence type="ECO:0000313" key="8">
    <source>
        <dbReference type="EMBL" id="EWS78586.1"/>
    </source>
</evidence>
<evidence type="ECO:0000256" key="6">
    <source>
        <dbReference type="SAM" id="Phobius"/>
    </source>
</evidence>
<dbReference type="InterPro" id="IPR051125">
    <property type="entry name" value="ABC-4/HrtB_transporter"/>
</dbReference>
<keyword evidence="3 6" id="KW-0812">Transmembrane</keyword>
<dbReference type="PATRIC" id="fig|1444770.3.peg.1181"/>
<evidence type="ECO:0000256" key="4">
    <source>
        <dbReference type="ARBA" id="ARBA00022989"/>
    </source>
</evidence>
<keyword evidence="5 6" id="KW-0472">Membrane</keyword>
<keyword evidence="2" id="KW-1003">Cell membrane</keyword>
<dbReference type="STRING" id="1444770.AF72_04930"/>
<evidence type="ECO:0000256" key="3">
    <source>
        <dbReference type="ARBA" id="ARBA00022692"/>
    </source>
</evidence>
<dbReference type="PANTHER" id="PTHR43738">
    <property type="entry name" value="ABC TRANSPORTER, MEMBRANE PROTEIN"/>
    <property type="match status" value="1"/>
</dbReference>
<sequence length="309" mass="32848">MVGIQVFSFAVGPNDLDLFPEIEVSPGARHAFETTPSGVLVGAQLMQRGGWKVGQRLPLQAARFPDKTGSMNWACDIVGVLHAQDTRSGGFCDRLLLPWKTFDDTTPYNRGQVGWYVVEVKDVNEADRVAQRIDALSSNSDDETRPQSEHAAIAHWITPFVDVGLMVGSVMGAVFFTLMLLSGNTMMQAGRERTGELEVLKTLGFSNSTVLLLVLAESVFLLLLGGVIDLLVASVLIPAIAAGSGGMLNLPAWGAGNGLLGCGRLLSSGALVGVVPAWSAMRLNSVAVLRRCMTSHHVDGSLTWTAGTG</sequence>
<organism evidence="8 9">
    <name type="scientific">Xylella taiwanensis</name>
    <dbReference type="NCBI Taxonomy" id="1444770"/>
    <lineage>
        <taxon>Bacteria</taxon>
        <taxon>Pseudomonadati</taxon>
        <taxon>Pseudomonadota</taxon>
        <taxon>Gammaproteobacteria</taxon>
        <taxon>Lysobacterales</taxon>
        <taxon>Lysobacteraceae</taxon>
        <taxon>Xylella</taxon>
    </lineage>
</organism>
<feature type="transmembrane region" description="Helical" evidence="6">
    <location>
        <begin position="262"/>
        <end position="281"/>
    </location>
</feature>
<dbReference type="GO" id="GO:0005886">
    <property type="term" value="C:plasma membrane"/>
    <property type="evidence" value="ECO:0007669"/>
    <property type="project" value="UniProtKB-SubCell"/>
</dbReference>
<dbReference type="InterPro" id="IPR003838">
    <property type="entry name" value="ABC3_permease_C"/>
</dbReference>
<gene>
    <name evidence="8" type="ORF">AF72_04930</name>
</gene>
<evidence type="ECO:0000256" key="5">
    <source>
        <dbReference type="ARBA" id="ARBA00023136"/>
    </source>
</evidence>
<protein>
    <submittedName>
        <fullName evidence="8">Membrane protein</fullName>
    </submittedName>
</protein>
<accession>Z9JLA3</accession>
<evidence type="ECO:0000259" key="7">
    <source>
        <dbReference type="Pfam" id="PF02687"/>
    </source>
</evidence>
<comment type="subcellular location">
    <subcellularLocation>
        <location evidence="1">Cell membrane</location>
        <topology evidence="1">Multi-pass membrane protein</topology>
    </subcellularLocation>
</comment>
<dbReference type="Pfam" id="PF02687">
    <property type="entry name" value="FtsX"/>
    <property type="match status" value="1"/>
</dbReference>
<dbReference type="Proteomes" id="UP000020406">
    <property type="component" value="Unassembled WGS sequence"/>
</dbReference>
<keyword evidence="4 6" id="KW-1133">Transmembrane helix</keyword>
<evidence type="ECO:0000313" key="9">
    <source>
        <dbReference type="Proteomes" id="UP000020406"/>
    </source>
</evidence>
<feature type="domain" description="ABC3 transporter permease C-terminal" evidence="7">
    <location>
        <begin position="170"/>
        <end position="284"/>
    </location>
</feature>
<dbReference type="AlphaFoldDB" id="Z9JLA3"/>
<dbReference type="EMBL" id="JDSQ01000006">
    <property type="protein sequence ID" value="EWS78586.1"/>
    <property type="molecule type" value="Genomic_DNA"/>
</dbReference>
<dbReference type="PANTHER" id="PTHR43738:SF3">
    <property type="entry name" value="ABC TRANSPORTER PERMEASE"/>
    <property type="match status" value="1"/>
</dbReference>